<dbReference type="GO" id="GO:0005524">
    <property type="term" value="F:ATP binding"/>
    <property type="evidence" value="ECO:0007669"/>
    <property type="project" value="UniProtKB-KW"/>
</dbReference>
<dbReference type="GO" id="GO:0015937">
    <property type="term" value="P:coenzyme A biosynthetic process"/>
    <property type="evidence" value="ECO:0007669"/>
    <property type="project" value="InterPro"/>
</dbReference>
<reference evidence="3" key="1">
    <citation type="journal article" date="2020" name="bioRxiv">
        <title>A rank-normalized archaeal taxonomy based on genome phylogeny resolves widespread incomplete and uneven classifications.</title>
        <authorList>
            <person name="Rinke C."/>
            <person name="Chuvochina M."/>
            <person name="Mussig A.J."/>
            <person name="Chaumeil P.-A."/>
            <person name="Waite D.W."/>
            <person name="Whitman W.B."/>
            <person name="Parks D.H."/>
            <person name="Hugenholtz P."/>
        </authorList>
    </citation>
    <scope>NUCLEOTIDE SEQUENCE</scope>
    <source>
        <strain evidence="3">UBA10011</strain>
    </source>
</reference>
<dbReference type="InterPro" id="IPR001977">
    <property type="entry name" value="Depp_CoAkinase"/>
</dbReference>
<keyword evidence="3" id="KW-0808">Transferase</keyword>
<keyword evidence="3" id="KW-0418">Kinase</keyword>
<dbReference type="Pfam" id="PF01121">
    <property type="entry name" value="CoaE"/>
    <property type="match status" value="1"/>
</dbReference>
<evidence type="ECO:0000313" key="5">
    <source>
        <dbReference type="Proteomes" id="UP000577419"/>
    </source>
</evidence>
<comment type="caution">
    <text evidence="3">The sequence shown here is derived from an EMBL/GenBank/DDBJ whole genome shotgun (WGS) entry which is preliminary data.</text>
</comment>
<reference evidence="4" key="3">
    <citation type="submission" date="2021-05" db="EMBL/GenBank/DDBJ databases">
        <title>Protein family content uncovers lineage relationships and bacterial pathway maintenance mechanisms in DPANN archaea.</title>
        <authorList>
            <person name="Castelle C.J."/>
            <person name="Meheust R."/>
            <person name="Jaffe A.L."/>
            <person name="Seitz K."/>
            <person name="Gong X."/>
            <person name="Baker B.J."/>
            <person name="Banfield J.F."/>
        </authorList>
    </citation>
    <scope>NUCLEOTIDE SEQUENCE</scope>
    <source>
        <strain evidence="4">RIFCSPHIGHO2_01_FULL_GW2011_AR10_43_9</strain>
    </source>
</reference>
<dbReference type="SUPFAM" id="SSF52540">
    <property type="entry name" value="P-loop containing nucleoside triphosphate hydrolases"/>
    <property type="match status" value="1"/>
</dbReference>
<dbReference type="PANTHER" id="PTHR10695:SF46">
    <property type="entry name" value="BIFUNCTIONAL COENZYME A SYNTHASE-RELATED"/>
    <property type="match status" value="1"/>
</dbReference>
<evidence type="ECO:0000313" key="3">
    <source>
        <dbReference type="EMBL" id="HIH07956.1"/>
    </source>
</evidence>
<organism evidence="3 5">
    <name type="scientific">Candidatus Iainarchaeum sp</name>
    <dbReference type="NCBI Taxonomy" id="3101447"/>
    <lineage>
        <taxon>Archaea</taxon>
        <taxon>Candidatus Iainarchaeota</taxon>
        <taxon>Candidatus Iainarchaeia</taxon>
        <taxon>Candidatus Iainarchaeales</taxon>
        <taxon>Candidatus Iainarchaeaceae</taxon>
        <taxon>Candidatus Iainarchaeum</taxon>
    </lineage>
</organism>
<dbReference type="EMBL" id="DUFG01000006">
    <property type="protein sequence ID" value="HIH07956.1"/>
    <property type="molecule type" value="Genomic_DNA"/>
</dbReference>
<proteinExistence type="inferred from homology"/>
<dbReference type="GO" id="GO:0004140">
    <property type="term" value="F:dephospho-CoA kinase activity"/>
    <property type="evidence" value="ECO:0007669"/>
    <property type="project" value="UniProtKB-EC"/>
</dbReference>
<dbReference type="EC" id="2.7.1.24" evidence="3"/>
<reference evidence="4" key="2">
    <citation type="submission" date="2021-03" db="EMBL/GenBank/DDBJ databases">
        <authorList>
            <person name="Jaffe A."/>
        </authorList>
    </citation>
    <scope>NUCLEOTIDE SEQUENCE</scope>
    <source>
        <strain evidence="4">RIFCSPHIGHO2_01_FULL_GW2011_AR10_43_9</strain>
    </source>
</reference>
<protein>
    <submittedName>
        <fullName evidence="3">Dephospho-CoA kinase</fullName>
        <ecNumber evidence="3">2.7.1.24</ecNumber>
    </submittedName>
</protein>
<dbReference type="Proteomes" id="UP000577419">
    <property type="component" value="Unassembled WGS sequence"/>
</dbReference>
<accession>A0A7J4IYC3</accession>
<dbReference type="Gene3D" id="3.40.50.300">
    <property type="entry name" value="P-loop containing nucleotide triphosphate hydrolases"/>
    <property type="match status" value="1"/>
</dbReference>
<gene>
    <name evidence="4" type="primary">coaE</name>
    <name evidence="3" type="ORF">HA237_01150</name>
    <name evidence="4" type="ORF">J4224_05080</name>
</gene>
<evidence type="ECO:0000256" key="1">
    <source>
        <dbReference type="ARBA" id="ARBA00022741"/>
    </source>
</evidence>
<keyword evidence="1" id="KW-0547">Nucleotide-binding</keyword>
<dbReference type="PROSITE" id="PS51219">
    <property type="entry name" value="DPCK"/>
    <property type="match status" value="1"/>
</dbReference>
<dbReference type="AlphaFoldDB" id="A0A7J4IYC3"/>
<dbReference type="CDD" id="cd02022">
    <property type="entry name" value="DPCK"/>
    <property type="match status" value="1"/>
</dbReference>
<sequence length="199" mass="22396">MVVVGLTGGIASGKSLAAKQFRELGAKIIDADKIVSALYKKQRVRRLLSKNFGKEILTKSGKINREKLAQIVFSNRAELRKLNRLVHPLVFLEINNQLSALKKKNQRLIVVVVPLLFESRKALPLLKKTVVVYCSKEQQLQRLRERNLSRREALARISAQIPLSQKVKMADFAIDNSGSAARTRKLTEKVFKEILGNAP</sequence>
<evidence type="ECO:0000256" key="2">
    <source>
        <dbReference type="ARBA" id="ARBA00022840"/>
    </source>
</evidence>
<keyword evidence="2" id="KW-0067">ATP-binding</keyword>
<dbReference type="InterPro" id="IPR027417">
    <property type="entry name" value="P-loop_NTPase"/>
</dbReference>
<dbReference type="Proteomes" id="UP000683213">
    <property type="component" value="Unassembled WGS sequence"/>
</dbReference>
<dbReference type="HAMAP" id="MF_00376">
    <property type="entry name" value="Dephospho_CoA_kinase"/>
    <property type="match status" value="1"/>
</dbReference>
<dbReference type="NCBIfam" id="TIGR00152">
    <property type="entry name" value="dephospho-CoA kinase"/>
    <property type="match status" value="1"/>
</dbReference>
<dbReference type="EMBL" id="JAGVWF010000077">
    <property type="protein sequence ID" value="MBS3059765.1"/>
    <property type="molecule type" value="Genomic_DNA"/>
</dbReference>
<name>A0A7J4IYC3_9ARCH</name>
<evidence type="ECO:0000313" key="4">
    <source>
        <dbReference type="EMBL" id="MBS3059765.1"/>
    </source>
</evidence>
<dbReference type="PANTHER" id="PTHR10695">
    <property type="entry name" value="DEPHOSPHO-COA KINASE-RELATED"/>
    <property type="match status" value="1"/>
</dbReference>